<dbReference type="InterPro" id="IPR000305">
    <property type="entry name" value="GIY-YIG_endonuc"/>
</dbReference>
<dbReference type="AlphaFoldDB" id="A0A974DYH0"/>
<accession>A0A974DYH0</accession>
<sequence length="117" mass="13315">MFALAPHLSKFPNVPTLVRLETGCNYRLKGHFTCLSKFVVYGLVCPCGLIYVGQTTLQIKTRISQHRSTIRRSNTKLPVSKHYVEKGHSDSELELMVLEEVFPLRRGGGCELLLRKR</sequence>
<proteinExistence type="predicted"/>
<dbReference type="InterPro" id="IPR035901">
    <property type="entry name" value="GIY-YIG_endonuc_sf"/>
</dbReference>
<name>A0A974DYH0_XENLA</name>
<protein>
    <recommendedName>
        <fullName evidence="1">GIY-YIG domain-containing protein</fullName>
    </recommendedName>
</protein>
<reference evidence="3" key="1">
    <citation type="journal article" date="2016" name="Nature">
        <title>Genome evolution in the allotetraploid frog Xenopus laevis.</title>
        <authorList>
            <person name="Session A.M."/>
            <person name="Uno Y."/>
            <person name="Kwon T."/>
            <person name="Chapman J.A."/>
            <person name="Toyoda A."/>
            <person name="Takahashi S."/>
            <person name="Fukui A."/>
            <person name="Hikosaka A."/>
            <person name="Suzuki A."/>
            <person name="Kondo M."/>
            <person name="van Heeringen S.J."/>
            <person name="Quigley I."/>
            <person name="Heinz S."/>
            <person name="Ogino H."/>
            <person name="Ochi H."/>
            <person name="Hellsten U."/>
            <person name="Lyons J.B."/>
            <person name="Simakov O."/>
            <person name="Putnam N."/>
            <person name="Stites J."/>
            <person name="Kuroki Y."/>
            <person name="Tanaka T."/>
            <person name="Michiue T."/>
            <person name="Watanabe M."/>
            <person name="Bogdanovic O."/>
            <person name="Lister R."/>
            <person name="Georgiou G."/>
            <person name="Paranjpe S.S."/>
            <person name="van Kruijsbergen I."/>
            <person name="Shu S."/>
            <person name="Carlson J."/>
            <person name="Kinoshita T."/>
            <person name="Ohta Y."/>
            <person name="Mawaribuchi S."/>
            <person name="Jenkins J."/>
            <person name="Grimwood J."/>
            <person name="Schmutz J."/>
            <person name="Mitros T."/>
            <person name="Mozaffari S.V."/>
            <person name="Suzuki Y."/>
            <person name="Haramoto Y."/>
            <person name="Yamamoto T.S."/>
            <person name="Takagi C."/>
            <person name="Heald R."/>
            <person name="Miller K."/>
            <person name="Haudenschild C."/>
            <person name="Kitzman J."/>
            <person name="Nakayama T."/>
            <person name="Izutsu Y."/>
            <person name="Robert J."/>
            <person name="Fortriede J."/>
            <person name="Burns K."/>
            <person name="Lotay V."/>
            <person name="Karimi K."/>
            <person name="Yasuoka Y."/>
            <person name="Dichmann D.S."/>
            <person name="Flajnik M.F."/>
            <person name="Houston D.W."/>
            <person name="Shendure J."/>
            <person name="DuPasquier L."/>
            <person name="Vize P.D."/>
            <person name="Zorn A.M."/>
            <person name="Ito M."/>
            <person name="Marcotte E.M."/>
            <person name="Wallingford J.B."/>
            <person name="Ito Y."/>
            <person name="Asashima M."/>
            <person name="Ueno N."/>
            <person name="Matsuda Y."/>
            <person name="Veenstra G.J."/>
            <person name="Fujiyama A."/>
            <person name="Harland R.M."/>
            <person name="Taira M."/>
            <person name="Rokhsar D.S."/>
        </authorList>
    </citation>
    <scope>NUCLEOTIDE SEQUENCE [LARGE SCALE GENOMIC DNA]</scope>
    <source>
        <strain evidence="3">J</strain>
    </source>
</reference>
<evidence type="ECO:0000313" key="3">
    <source>
        <dbReference type="Proteomes" id="UP000694892"/>
    </source>
</evidence>
<dbReference type="PROSITE" id="PS50164">
    <property type="entry name" value="GIY_YIG"/>
    <property type="match status" value="1"/>
</dbReference>
<gene>
    <name evidence="2" type="ORF">XELAEV_18005586mg</name>
</gene>
<feature type="domain" description="GIY-YIG" evidence="1">
    <location>
        <begin position="36"/>
        <end position="117"/>
    </location>
</feature>
<dbReference type="SUPFAM" id="SSF82771">
    <property type="entry name" value="GIY-YIG endonuclease"/>
    <property type="match status" value="1"/>
</dbReference>
<dbReference type="EMBL" id="CM004466">
    <property type="protein sequence ID" value="OCT99805.1"/>
    <property type="molecule type" value="Genomic_DNA"/>
</dbReference>
<evidence type="ECO:0000259" key="1">
    <source>
        <dbReference type="PROSITE" id="PS50164"/>
    </source>
</evidence>
<evidence type="ECO:0000313" key="2">
    <source>
        <dbReference type="EMBL" id="OCT99805.1"/>
    </source>
</evidence>
<dbReference type="Proteomes" id="UP000694892">
    <property type="component" value="Chromosome 1L"/>
</dbReference>
<organism evidence="2 3">
    <name type="scientific">Xenopus laevis</name>
    <name type="common">African clawed frog</name>
    <dbReference type="NCBI Taxonomy" id="8355"/>
    <lineage>
        <taxon>Eukaryota</taxon>
        <taxon>Metazoa</taxon>
        <taxon>Chordata</taxon>
        <taxon>Craniata</taxon>
        <taxon>Vertebrata</taxon>
        <taxon>Euteleostomi</taxon>
        <taxon>Amphibia</taxon>
        <taxon>Batrachia</taxon>
        <taxon>Anura</taxon>
        <taxon>Pipoidea</taxon>
        <taxon>Pipidae</taxon>
        <taxon>Xenopodinae</taxon>
        <taxon>Xenopus</taxon>
        <taxon>Xenopus</taxon>
    </lineage>
</organism>